<name>A0A1H6HBN1_CHRCI</name>
<sequence length="148" mass="17196">MFLTNNRKIKVEMRISLFIFIVICCLLACCYLFRFLMGKEYAQIAGGTLVMANIMIIRKIFSLKVFEFENTGAVFSIKTYHPLHNNTPSPVIEYPLDKLLDIKIRRLLFADIVIVDVYAEHTDSHLRFKIKTSNVSTDFYNKMLSSIE</sequence>
<keyword evidence="1" id="KW-1133">Transmembrane helix</keyword>
<protein>
    <submittedName>
        <fullName evidence="2">Uncharacterized protein</fullName>
    </submittedName>
</protein>
<reference evidence="2 3" key="1">
    <citation type="submission" date="2016-10" db="EMBL/GenBank/DDBJ databases">
        <authorList>
            <person name="de Groot N.N."/>
        </authorList>
    </citation>
    <scope>NUCLEOTIDE SEQUENCE [LARGE SCALE GENOMIC DNA]</scope>
    <source>
        <strain evidence="2 3">DSM 23031</strain>
    </source>
</reference>
<dbReference type="AlphaFoldDB" id="A0A1H6HBN1"/>
<evidence type="ECO:0000313" key="2">
    <source>
        <dbReference type="EMBL" id="SEH32512.1"/>
    </source>
</evidence>
<feature type="transmembrane region" description="Helical" evidence="1">
    <location>
        <begin position="41"/>
        <end position="61"/>
    </location>
</feature>
<keyword evidence="1" id="KW-0472">Membrane</keyword>
<gene>
    <name evidence="2" type="ORF">SAMN05421593_1825</name>
</gene>
<dbReference type="Proteomes" id="UP000198561">
    <property type="component" value="Unassembled WGS sequence"/>
</dbReference>
<evidence type="ECO:0000256" key="1">
    <source>
        <dbReference type="SAM" id="Phobius"/>
    </source>
</evidence>
<keyword evidence="1" id="KW-0812">Transmembrane</keyword>
<feature type="transmembrane region" description="Helical" evidence="1">
    <location>
        <begin position="15"/>
        <end position="35"/>
    </location>
</feature>
<proteinExistence type="predicted"/>
<dbReference type="EMBL" id="FNWQ01000002">
    <property type="protein sequence ID" value="SEH32512.1"/>
    <property type="molecule type" value="Genomic_DNA"/>
</dbReference>
<evidence type="ECO:0000313" key="3">
    <source>
        <dbReference type="Proteomes" id="UP000198561"/>
    </source>
</evidence>
<accession>A0A1H6HBN1</accession>
<organism evidence="2 3">
    <name type="scientific">Chryseobacterium culicis</name>
    <dbReference type="NCBI Taxonomy" id="680127"/>
    <lineage>
        <taxon>Bacteria</taxon>
        <taxon>Pseudomonadati</taxon>
        <taxon>Bacteroidota</taxon>
        <taxon>Flavobacteriia</taxon>
        <taxon>Flavobacteriales</taxon>
        <taxon>Weeksellaceae</taxon>
        <taxon>Chryseobacterium group</taxon>
        <taxon>Chryseobacterium</taxon>
    </lineage>
</organism>